<feature type="chain" id="PRO_5009310428" evidence="1">
    <location>
        <begin position="24"/>
        <end position="173"/>
    </location>
</feature>
<evidence type="ECO:0000313" key="2">
    <source>
        <dbReference type="Proteomes" id="UP000095285"/>
    </source>
</evidence>
<dbReference type="WBParaSite" id="EN70_9349">
    <property type="protein sequence ID" value="EN70_9349"/>
    <property type="gene ID" value="EN70_9349"/>
</dbReference>
<dbReference type="Proteomes" id="UP000095285">
    <property type="component" value="Unassembled WGS sequence"/>
</dbReference>
<proteinExistence type="predicted"/>
<name>A0A1I7W3X7_LOALO</name>
<feature type="signal peptide" evidence="1">
    <location>
        <begin position="1"/>
        <end position="23"/>
    </location>
</feature>
<dbReference type="AlphaFoldDB" id="A0A1I7W3X7"/>
<organism evidence="2 3">
    <name type="scientific">Loa loa</name>
    <name type="common">Eye worm</name>
    <name type="synonym">Filaria loa</name>
    <dbReference type="NCBI Taxonomy" id="7209"/>
    <lineage>
        <taxon>Eukaryota</taxon>
        <taxon>Metazoa</taxon>
        <taxon>Ecdysozoa</taxon>
        <taxon>Nematoda</taxon>
        <taxon>Chromadorea</taxon>
        <taxon>Rhabditida</taxon>
        <taxon>Spirurina</taxon>
        <taxon>Spiruromorpha</taxon>
        <taxon>Filarioidea</taxon>
        <taxon>Onchocercidae</taxon>
        <taxon>Loa</taxon>
    </lineage>
</organism>
<reference evidence="2" key="1">
    <citation type="submission" date="2012-04" db="EMBL/GenBank/DDBJ databases">
        <title>The Genome Sequence of Loa loa.</title>
        <authorList>
            <consortium name="The Broad Institute Genome Sequencing Platform"/>
            <consortium name="Broad Institute Genome Sequencing Center for Infectious Disease"/>
            <person name="Nutman T.B."/>
            <person name="Fink D.L."/>
            <person name="Russ C."/>
            <person name="Young S."/>
            <person name="Zeng Q."/>
            <person name="Gargeya S."/>
            <person name="Alvarado L."/>
            <person name="Berlin A."/>
            <person name="Chapman S.B."/>
            <person name="Chen Z."/>
            <person name="Freedman E."/>
            <person name="Gellesch M."/>
            <person name="Goldberg J."/>
            <person name="Griggs A."/>
            <person name="Gujja S."/>
            <person name="Heilman E.R."/>
            <person name="Heiman D."/>
            <person name="Howarth C."/>
            <person name="Mehta T."/>
            <person name="Neiman D."/>
            <person name="Pearson M."/>
            <person name="Roberts A."/>
            <person name="Saif S."/>
            <person name="Shea T."/>
            <person name="Shenoy N."/>
            <person name="Sisk P."/>
            <person name="Stolte C."/>
            <person name="Sykes S."/>
            <person name="White J."/>
            <person name="Yandava C."/>
            <person name="Haas B."/>
            <person name="Henn M.R."/>
            <person name="Nusbaum C."/>
            <person name="Birren B."/>
        </authorList>
    </citation>
    <scope>NUCLEOTIDE SEQUENCE [LARGE SCALE GENOMIC DNA]</scope>
</reference>
<keyword evidence="1" id="KW-0732">Signal</keyword>
<evidence type="ECO:0000313" key="3">
    <source>
        <dbReference type="WBParaSite" id="EN70_9349"/>
    </source>
</evidence>
<dbReference type="STRING" id="7209.A0A1I7W3X7"/>
<dbReference type="PANTHER" id="PTHR47331">
    <property type="entry name" value="PHD-TYPE DOMAIN-CONTAINING PROTEIN"/>
    <property type="match status" value="1"/>
</dbReference>
<accession>A0A1I7W3X7</accession>
<protein>
    <submittedName>
        <fullName evidence="3">Integrase_H2C2 domain-containing protein</fullName>
    </submittedName>
</protein>
<reference evidence="3" key="2">
    <citation type="submission" date="2016-11" db="UniProtKB">
        <authorList>
            <consortium name="WormBaseParasite"/>
        </authorList>
    </citation>
    <scope>IDENTIFICATION</scope>
</reference>
<dbReference type="PANTHER" id="PTHR47331:SF1">
    <property type="entry name" value="GAG-LIKE PROTEIN"/>
    <property type="match status" value="1"/>
</dbReference>
<sequence length="173" mass="20152">MLRFLNLIILLVILLEEIIPSHQLALFDGKLDIGQLKDDRLLRLYENIEQQGFLWRSPSRLENSELDEESKHPIYSPRHNKVTELLIRQQHEKLHHAGTAHVLSEMRRKIWIPKGRMEVRCAGCKLWTTKPFKLPAMPNLPESPVSRSRIFAKIGLDYFGLLSIKIEVGVTKR</sequence>
<keyword evidence="2" id="KW-1185">Reference proteome</keyword>
<evidence type="ECO:0000256" key="1">
    <source>
        <dbReference type="SAM" id="SignalP"/>
    </source>
</evidence>